<evidence type="ECO:0000256" key="1">
    <source>
        <dbReference type="ARBA" id="ARBA00022898"/>
    </source>
</evidence>
<dbReference type="Pfam" id="PF00266">
    <property type="entry name" value="Aminotran_5"/>
    <property type="match status" value="1"/>
</dbReference>
<evidence type="ECO:0000313" key="4">
    <source>
        <dbReference type="Proteomes" id="UP001596547"/>
    </source>
</evidence>
<accession>A0ABD6A5J2</accession>
<gene>
    <name evidence="3" type="ORF">ACFQPE_02465</name>
</gene>
<dbReference type="InterPro" id="IPR015421">
    <property type="entry name" value="PyrdxlP-dep_Trfase_major"/>
</dbReference>
<organism evidence="3 4">
    <name type="scientific">Halomarina halobia</name>
    <dbReference type="NCBI Taxonomy" id="3033386"/>
    <lineage>
        <taxon>Archaea</taxon>
        <taxon>Methanobacteriati</taxon>
        <taxon>Methanobacteriota</taxon>
        <taxon>Stenosarchaea group</taxon>
        <taxon>Halobacteria</taxon>
        <taxon>Halobacteriales</taxon>
        <taxon>Natronomonadaceae</taxon>
        <taxon>Halomarina</taxon>
    </lineage>
</organism>
<protein>
    <submittedName>
        <fullName evidence="3">Aminotransferase class V-fold PLP-dependent enzyme</fullName>
    </submittedName>
</protein>
<dbReference type="InterPro" id="IPR015424">
    <property type="entry name" value="PyrdxlP-dep_Trfase"/>
</dbReference>
<evidence type="ECO:0000259" key="2">
    <source>
        <dbReference type="Pfam" id="PF00266"/>
    </source>
</evidence>
<comment type="caution">
    <text evidence="3">The sequence shown here is derived from an EMBL/GenBank/DDBJ whole genome shotgun (WGS) entry which is preliminary data.</text>
</comment>
<dbReference type="EMBL" id="JBHTBF010000001">
    <property type="protein sequence ID" value="MFC7315660.1"/>
    <property type="molecule type" value="Genomic_DNA"/>
</dbReference>
<evidence type="ECO:0000313" key="3">
    <source>
        <dbReference type="EMBL" id="MFC7315660.1"/>
    </source>
</evidence>
<dbReference type="GeneID" id="79314631"/>
<keyword evidence="3" id="KW-0032">Aminotransferase</keyword>
<sequence length="366" mass="39092">MTPEDLRASIPALEDGVYLNTGASGPCPEPVIEATTDYVRYHEADAPTGEGAYPAAFDTFEETRERVADFLGAYPAEIALASSTADGISRIAASVDWRPGDVVVRTDLEHSAGVLPWWNLERRGVETRVLETEGGRVDRDAYAEAVEDARLVCFNSITWNYGTRLPVGDLVDVARDAGALVLVDAVQSPGQTRVDVHEWGADFAAAAGHKWLLGPWGAGFLHVREDVIGDLQPATVGYRSVEEPDADEPTLKPGAARLEVGTTNPAPYVGLRAAMDLIESVGFDAIESHVAGLAERLIDGLGDRHLGPAEPESGLVTFEADDPEATVERLAAEGIVVRSLPHPDAVRASLHVFNAESDVEALLDAL</sequence>
<keyword evidence="4" id="KW-1185">Reference proteome</keyword>
<dbReference type="PANTHER" id="PTHR43586">
    <property type="entry name" value="CYSTEINE DESULFURASE"/>
    <property type="match status" value="1"/>
</dbReference>
<dbReference type="InterPro" id="IPR000192">
    <property type="entry name" value="Aminotrans_V_dom"/>
</dbReference>
<reference evidence="3 4" key="1">
    <citation type="journal article" date="2019" name="Int. J. Syst. Evol. Microbiol.">
        <title>The Global Catalogue of Microorganisms (GCM) 10K type strain sequencing project: providing services to taxonomists for standard genome sequencing and annotation.</title>
        <authorList>
            <consortium name="The Broad Institute Genomics Platform"/>
            <consortium name="The Broad Institute Genome Sequencing Center for Infectious Disease"/>
            <person name="Wu L."/>
            <person name="Ma J."/>
        </authorList>
    </citation>
    <scope>NUCLEOTIDE SEQUENCE [LARGE SCALE GENOMIC DNA]</scope>
    <source>
        <strain evidence="3 4">PSR21</strain>
    </source>
</reference>
<proteinExistence type="predicted"/>
<dbReference type="SUPFAM" id="SSF53383">
    <property type="entry name" value="PLP-dependent transferases"/>
    <property type="match status" value="1"/>
</dbReference>
<dbReference type="PANTHER" id="PTHR43586:SF8">
    <property type="entry name" value="CYSTEINE DESULFURASE 1, CHLOROPLASTIC"/>
    <property type="match status" value="1"/>
</dbReference>
<dbReference type="Gene3D" id="3.40.640.10">
    <property type="entry name" value="Type I PLP-dependent aspartate aminotransferase-like (Major domain)"/>
    <property type="match status" value="1"/>
</dbReference>
<dbReference type="Gene3D" id="3.90.1150.10">
    <property type="entry name" value="Aspartate Aminotransferase, domain 1"/>
    <property type="match status" value="1"/>
</dbReference>
<dbReference type="Proteomes" id="UP001596547">
    <property type="component" value="Unassembled WGS sequence"/>
</dbReference>
<keyword evidence="3" id="KW-0808">Transferase</keyword>
<dbReference type="RefSeq" id="WP_276305062.1">
    <property type="nucleotide sequence ID" value="NZ_CP119992.1"/>
</dbReference>
<feature type="domain" description="Aminotransferase class V" evidence="2">
    <location>
        <begin position="17"/>
        <end position="362"/>
    </location>
</feature>
<keyword evidence="1" id="KW-0663">Pyridoxal phosphate</keyword>
<name>A0ABD6A5J2_9EURY</name>
<dbReference type="InterPro" id="IPR015422">
    <property type="entry name" value="PyrdxlP-dep_Trfase_small"/>
</dbReference>
<dbReference type="AlphaFoldDB" id="A0ABD6A5J2"/>
<dbReference type="GO" id="GO:0008483">
    <property type="term" value="F:transaminase activity"/>
    <property type="evidence" value="ECO:0007669"/>
    <property type="project" value="UniProtKB-KW"/>
</dbReference>